<reference evidence="2 3" key="2">
    <citation type="journal article" date="2012" name="J. Bacteriol.">
        <title>Complete Genome Sequence of Rahnella sp. Strain Y9602, a Gammaproteobacterium Isolate from Metal- and Radionuclide-Contaminated Soil.</title>
        <authorList>
            <person name="Martinez R.J."/>
            <person name="Bruce D."/>
            <person name="Detter C."/>
            <person name="Goodwin L.A."/>
            <person name="Han J."/>
            <person name="Han C.S."/>
            <person name="Held B."/>
            <person name="Land M.L."/>
            <person name="Mikhailova N."/>
            <person name="Nolan M."/>
            <person name="Pennacchio L."/>
            <person name="Pitluck S."/>
            <person name="Tapia R."/>
            <person name="Woyke T."/>
            <person name="Sobecky P.A."/>
        </authorList>
    </citation>
    <scope>NUCLEOTIDE SEQUENCE [LARGE SCALE GENOMIC DNA]</scope>
    <source>
        <strain evidence="2 3">Y9602</strain>
    </source>
</reference>
<keyword evidence="1" id="KW-0732">Signal</keyword>
<dbReference type="eggNOG" id="ENOG502Z7VJ">
    <property type="taxonomic scope" value="Bacteria"/>
</dbReference>
<dbReference type="HOGENOM" id="CLU_936089_0_0_6"/>
<dbReference type="EMBL" id="CP002505">
    <property type="protein sequence ID" value="ADW71768.1"/>
    <property type="molecule type" value="Genomic_DNA"/>
</dbReference>
<accession>A0A0H3F4F9</accession>
<dbReference type="RefSeq" id="WP_013573486.1">
    <property type="nucleotide sequence ID" value="NC_015061.1"/>
</dbReference>
<evidence type="ECO:0008006" key="4">
    <source>
        <dbReference type="Google" id="ProtNLM"/>
    </source>
</evidence>
<protein>
    <recommendedName>
        <fullName evidence="4">Protein YgjJ</fullName>
    </recommendedName>
</protein>
<sequence length="360" mass="40366" precursor="true">MKNTSLNKILVLLLFSLSMNLRAQEQVVPAEHNESAPPEITPVSRDATAYRFYGEMGGGGSVYLNGKDQHKYSDGTYIEGGLEIKHGNWFGLIYGEGWTVQADHHGNAWVPDHRWGGFEGGLNRFYGGYRTDRGTEFILSMRNDSSLDDLQWWGDFTPEYGYVIPNTRDLTQAVKVQNLTGKFRYSLTAAPQSRVNESTALLHFGKYDRYSDKYTYQAMVNGYTQYDLMEGLTLLNGLELTDGTGQLFLAGLQGKNLAGRVWHHTGKGDSSHSGHESGMMVSAMVEAVTGLYLSTAYSYAEHSRDTTFDTTTSYAQAGIWYEYYGGRFATALDSKFYMSNDNTGASNSVFLMQYFYWGRS</sequence>
<feature type="signal peptide" evidence="1">
    <location>
        <begin position="1"/>
        <end position="23"/>
    </location>
</feature>
<proteinExistence type="predicted"/>
<gene>
    <name evidence="2" type="ordered locus">Rahaq_0138</name>
</gene>
<dbReference type="InterPro" id="IPR048107">
    <property type="entry name" value="YgjJ-like"/>
</dbReference>
<dbReference type="OrthoDB" id="6501528at2"/>
<dbReference type="AlphaFoldDB" id="A0A0H3F4F9"/>
<organism evidence="2 3">
    <name type="scientific">Rahnella sp. (strain Y9602)</name>
    <dbReference type="NCBI Taxonomy" id="2703885"/>
    <lineage>
        <taxon>Bacteria</taxon>
        <taxon>Pseudomonadati</taxon>
        <taxon>Pseudomonadota</taxon>
        <taxon>Gammaproteobacteria</taxon>
        <taxon>Enterobacterales</taxon>
        <taxon>Yersiniaceae</taxon>
        <taxon>Rahnella</taxon>
    </lineage>
</organism>
<evidence type="ECO:0000256" key="1">
    <source>
        <dbReference type="SAM" id="SignalP"/>
    </source>
</evidence>
<dbReference type="KEGG" id="rah:Rahaq_0138"/>
<evidence type="ECO:0000313" key="3">
    <source>
        <dbReference type="Proteomes" id="UP000007257"/>
    </source>
</evidence>
<dbReference type="Proteomes" id="UP000007257">
    <property type="component" value="Chromosome"/>
</dbReference>
<feature type="chain" id="PRO_5002608655" description="Protein YgjJ" evidence="1">
    <location>
        <begin position="24"/>
        <end position="360"/>
    </location>
</feature>
<evidence type="ECO:0000313" key="2">
    <source>
        <dbReference type="EMBL" id="ADW71768.1"/>
    </source>
</evidence>
<dbReference type="NCBIfam" id="NF041442">
    <property type="entry name" value="YgjJ"/>
    <property type="match status" value="1"/>
</dbReference>
<name>A0A0H3F4F9_RAHSY</name>
<reference evidence="3" key="1">
    <citation type="submission" date="2011-01" db="EMBL/GenBank/DDBJ databases">
        <title>Complete sequence of chromosome of Rahnella sp. Y9602.</title>
        <authorList>
            <consortium name="US DOE Joint Genome Institute"/>
            <person name="Lucas S."/>
            <person name="Copeland A."/>
            <person name="Lapidus A."/>
            <person name="Cheng J.-F."/>
            <person name="Goodwin L."/>
            <person name="Pitluck S."/>
            <person name="Lu M."/>
            <person name="Detter J.C."/>
            <person name="Han C."/>
            <person name="Tapia R."/>
            <person name="Land M."/>
            <person name="Hauser L."/>
            <person name="Kyrpides N."/>
            <person name="Ivanova N."/>
            <person name="Ovchinnikova G."/>
            <person name="Pagani I."/>
            <person name="Sobecky P.A."/>
            <person name="Martinez R.J."/>
            <person name="Woyke T."/>
        </authorList>
    </citation>
    <scope>NUCLEOTIDE SEQUENCE [LARGE SCALE GENOMIC DNA]</scope>
    <source>
        <strain evidence="3">Y9602</strain>
    </source>
</reference>